<comment type="caution">
    <text evidence="8">The sequence shown here is derived from an EMBL/GenBank/DDBJ whole genome shotgun (WGS) entry which is preliminary data.</text>
</comment>
<dbReference type="InterPro" id="IPR029062">
    <property type="entry name" value="Class_I_gatase-like"/>
</dbReference>
<dbReference type="RefSeq" id="XP_041193854.1">
    <property type="nucleotide sequence ID" value="XM_041341576.1"/>
</dbReference>
<dbReference type="GO" id="GO:0005829">
    <property type="term" value="C:cytosol"/>
    <property type="evidence" value="ECO:0007669"/>
    <property type="project" value="TreeGrafter"/>
</dbReference>
<accession>A0A9P7JEG0</accession>
<reference evidence="8" key="1">
    <citation type="journal article" date="2020" name="New Phytol.">
        <title>Comparative genomics reveals dynamic genome evolution in host specialist ectomycorrhizal fungi.</title>
        <authorList>
            <person name="Lofgren L.A."/>
            <person name="Nguyen N.H."/>
            <person name="Vilgalys R."/>
            <person name="Ruytinx J."/>
            <person name="Liao H.L."/>
            <person name="Branco S."/>
            <person name="Kuo A."/>
            <person name="LaButti K."/>
            <person name="Lipzen A."/>
            <person name="Andreopoulos W."/>
            <person name="Pangilinan J."/>
            <person name="Riley R."/>
            <person name="Hundley H."/>
            <person name="Na H."/>
            <person name="Barry K."/>
            <person name="Grigoriev I.V."/>
            <person name="Stajich J.E."/>
            <person name="Kennedy P.G."/>
        </authorList>
    </citation>
    <scope>NUCLEOTIDE SEQUENCE</scope>
    <source>
        <strain evidence="8">MN1</strain>
    </source>
</reference>
<organism evidence="8 9">
    <name type="scientific">Suillus subaureus</name>
    <dbReference type="NCBI Taxonomy" id="48587"/>
    <lineage>
        <taxon>Eukaryota</taxon>
        <taxon>Fungi</taxon>
        <taxon>Dikarya</taxon>
        <taxon>Basidiomycota</taxon>
        <taxon>Agaricomycotina</taxon>
        <taxon>Agaricomycetes</taxon>
        <taxon>Agaricomycetidae</taxon>
        <taxon>Boletales</taxon>
        <taxon>Suillineae</taxon>
        <taxon>Suillaceae</taxon>
        <taxon>Suillus</taxon>
    </lineage>
</organism>
<dbReference type="PROSITE" id="PS51553">
    <property type="entry name" value="GMPS_ATP_PPASE"/>
    <property type="match status" value="1"/>
</dbReference>
<feature type="non-terminal residue" evidence="8">
    <location>
        <position position="245"/>
    </location>
</feature>
<dbReference type="PANTHER" id="PTHR11922:SF2">
    <property type="entry name" value="GMP SYNTHASE [GLUTAMINE-HYDROLYZING]"/>
    <property type="match status" value="1"/>
</dbReference>
<evidence type="ECO:0000256" key="3">
    <source>
        <dbReference type="ARBA" id="ARBA00022749"/>
    </source>
</evidence>
<dbReference type="InterPro" id="IPR014729">
    <property type="entry name" value="Rossmann-like_a/b/a_fold"/>
</dbReference>
<dbReference type="Gene3D" id="3.40.50.620">
    <property type="entry name" value="HUPs"/>
    <property type="match status" value="1"/>
</dbReference>
<keyword evidence="4 6" id="KW-0658">Purine biosynthesis</keyword>
<evidence type="ECO:0000313" key="9">
    <source>
        <dbReference type="Proteomes" id="UP000807769"/>
    </source>
</evidence>
<dbReference type="PROSITE" id="PS51273">
    <property type="entry name" value="GATASE_TYPE_1"/>
    <property type="match status" value="1"/>
</dbReference>
<evidence type="ECO:0000256" key="2">
    <source>
        <dbReference type="ARBA" id="ARBA00022741"/>
    </source>
</evidence>
<dbReference type="GeneID" id="64635592"/>
<dbReference type="SUPFAM" id="SSF52402">
    <property type="entry name" value="Adenine nucleotide alpha hydrolases-like"/>
    <property type="match status" value="1"/>
</dbReference>
<dbReference type="PANTHER" id="PTHR11922">
    <property type="entry name" value="GMP SYNTHASE-RELATED"/>
    <property type="match status" value="1"/>
</dbReference>
<feature type="binding site" evidence="6">
    <location>
        <begin position="215"/>
        <end position="221"/>
    </location>
    <ligand>
        <name>ATP</name>
        <dbReference type="ChEBI" id="CHEBI:30616"/>
    </ligand>
</feature>
<evidence type="ECO:0000256" key="4">
    <source>
        <dbReference type="ARBA" id="ARBA00022755"/>
    </source>
</evidence>
<gene>
    <name evidence="8" type="ORF">BJ212DRAFT_1500083</name>
</gene>
<dbReference type="Gene3D" id="3.40.50.880">
    <property type="match status" value="1"/>
</dbReference>
<dbReference type="GO" id="GO:0003921">
    <property type="term" value="F:GMP synthase activity"/>
    <property type="evidence" value="ECO:0007669"/>
    <property type="project" value="InterPro"/>
</dbReference>
<keyword evidence="1" id="KW-0436">Ligase</keyword>
<dbReference type="Pfam" id="PF00117">
    <property type="entry name" value="GATase"/>
    <property type="match status" value="1"/>
</dbReference>
<protein>
    <submittedName>
        <fullName evidence="8">Class I glutamine amidotransferase-like protein</fullName>
    </submittedName>
</protein>
<proteinExistence type="predicted"/>
<evidence type="ECO:0000256" key="1">
    <source>
        <dbReference type="ARBA" id="ARBA00022598"/>
    </source>
</evidence>
<dbReference type="EMBL" id="JABBWG010000013">
    <property type="protein sequence ID" value="KAG1817612.1"/>
    <property type="molecule type" value="Genomic_DNA"/>
</dbReference>
<feature type="non-terminal residue" evidence="8">
    <location>
        <position position="1"/>
    </location>
</feature>
<evidence type="ECO:0000256" key="5">
    <source>
        <dbReference type="ARBA" id="ARBA00022840"/>
    </source>
</evidence>
<evidence type="ECO:0000259" key="7">
    <source>
        <dbReference type="PROSITE" id="PS51553"/>
    </source>
</evidence>
<keyword evidence="2 6" id="KW-0547">Nucleotide-binding</keyword>
<evidence type="ECO:0000313" key="8">
    <source>
        <dbReference type="EMBL" id="KAG1817612.1"/>
    </source>
</evidence>
<dbReference type="OrthoDB" id="1724632at2759"/>
<sequence>YSHLTTRRCHELDVYAELMPCTSKLADLKLKPRGIILSESLYSMYNNDAPQAASIYTLGIPILGICYGLQEICCNHKGEVAKCDHCEYRLVEFKISRSSESGNSVDALFERLGDQMQVRLDVKLSVMPPDYHVIGQMSTAAYATITHNSKSVYDIQIHPEVTDSPHRKAAHWLICAEYMPMPTKLDNHEEKFIGKEIVHIRRMCGLKGCMIGTVSRGVDSTVATKLMHEAISDGFHAIMVDSATI</sequence>
<evidence type="ECO:0000256" key="6">
    <source>
        <dbReference type="PROSITE-ProRule" id="PRU00886"/>
    </source>
</evidence>
<keyword evidence="3 6" id="KW-0332">GMP biosynthesis</keyword>
<keyword evidence="8" id="KW-0315">Glutamine amidotransferase</keyword>
<dbReference type="Proteomes" id="UP000807769">
    <property type="component" value="Unassembled WGS sequence"/>
</dbReference>
<feature type="domain" description="GMPS ATP-PPase" evidence="7">
    <location>
        <begin position="187"/>
        <end position="245"/>
    </location>
</feature>
<name>A0A9P7JEG0_9AGAM</name>
<dbReference type="AlphaFoldDB" id="A0A9P7JEG0"/>
<dbReference type="InterPro" id="IPR017926">
    <property type="entry name" value="GATASE"/>
</dbReference>
<dbReference type="GO" id="GO:0005524">
    <property type="term" value="F:ATP binding"/>
    <property type="evidence" value="ECO:0007669"/>
    <property type="project" value="UniProtKB-UniRule"/>
</dbReference>
<keyword evidence="9" id="KW-1185">Reference proteome</keyword>
<keyword evidence="5 6" id="KW-0067">ATP-binding</keyword>
<dbReference type="InterPro" id="IPR025777">
    <property type="entry name" value="GMPS_ATP_PPase_dom"/>
</dbReference>
<dbReference type="SUPFAM" id="SSF52317">
    <property type="entry name" value="Class I glutamine amidotransferase-like"/>
    <property type="match status" value="1"/>
</dbReference>